<evidence type="ECO:0000313" key="2">
    <source>
        <dbReference type="Proteomes" id="UP000076959"/>
    </source>
</evidence>
<evidence type="ECO:0000313" key="1">
    <source>
        <dbReference type="EMBL" id="OAE99975.1"/>
    </source>
</evidence>
<sequence length="91" mass="10364">MRKAVNLQDWVWEVAADTYRLNLFSQLTGRATLGQPTVSDYELAEAIRQSFTQVTDARYREMIQLATDAALEAYDRVVSAAIKRSRALRPN</sequence>
<dbReference type="Proteomes" id="UP000076959">
    <property type="component" value="Unassembled WGS sequence"/>
</dbReference>
<name>A0A176YAZ6_9BRAD</name>
<accession>A0A176YAZ6</accession>
<gene>
    <name evidence="1" type="ORF">AYJ54_32110</name>
</gene>
<dbReference type="OrthoDB" id="8244716at2"/>
<reference evidence="1 2" key="1">
    <citation type="submission" date="2016-03" db="EMBL/GenBank/DDBJ databases">
        <title>Draft Genome Sequence of the Strain BR 10245 (Bradyrhizobium sp.) isolated from nodules of Centrolobium paraense.</title>
        <authorList>
            <person name="Simoes-Araujo J.L.Sr."/>
            <person name="Barauna A.C."/>
            <person name="Silva K."/>
            <person name="Zilli J.E."/>
        </authorList>
    </citation>
    <scope>NUCLEOTIDE SEQUENCE [LARGE SCALE GENOMIC DNA]</scope>
    <source>
        <strain evidence="1 2">BR 10245</strain>
    </source>
</reference>
<dbReference type="EMBL" id="LUUB01000114">
    <property type="protein sequence ID" value="OAE99975.1"/>
    <property type="molecule type" value="Genomic_DNA"/>
</dbReference>
<organism evidence="1 2">
    <name type="scientific">Bradyrhizobium centrolobii</name>
    <dbReference type="NCBI Taxonomy" id="1505087"/>
    <lineage>
        <taxon>Bacteria</taxon>
        <taxon>Pseudomonadati</taxon>
        <taxon>Pseudomonadota</taxon>
        <taxon>Alphaproteobacteria</taxon>
        <taxon>Hyphomicrobiales</taxon>
        <taxon>Nitrobacteraceae</taxon>
        <taxon>Bradyrhizobium</taxon>
    </lineage>
</organism>
<proteinExistence type="predicted"/>
<protein>
    <submittedName>
        <fullName evidence="1">Uncharacterized protein</fullName>
    </submittedName>
</protein>
<keyword evidence="2" id="KW-1185">Reference proteome</keyword>
<comment type="caution">
    <text evidence="1">The sequence shown here is derived from an EMBL/GenBank/DDBJ whole genome shotgun (WGS) entry which is preliminary data.</text>
</comment>
<dbReference type="AlphaFoldDB" id="A0A176YAZ6"/>